<dbReference type="EMBL" id="BTGU01000187">
    <property type="protein sequence ID" value="GMN64581.1"/>
    <property type="molecule type" value="Genomic_DNA"/>
</dbReference>
<sequence>MEAAKRTAKQELAAARAEHKRYLEVAFPAALADARVEAVEEFLRSEDFQARLVSEYQEGMWDMKAGFIEANPSLVGVNWSFVPEESEDTAVEGAAEEGEVTGATPAPENLVVIDDPDQSEAPDQPAAAEQPAEQPDQPTSPGLDVSISDLFPDQLD</sequence>
<evidence type="ECO:0000313" key="3">
    <source>
        <dbReference type="Proteomes" id="UP001187192"/>
    </source>
</evidence>
<proteinExistence type="predicted"/>
<evidence type="ECO:0000313" key="2">
    <source>
        <dbReference type="EMBL" id="GMN64581.1"/>
    </source>
</evidence>
<organism evidence="2 3">
    <name type="scientific">Ficus carica</name>
    <name type="common">Common fig</name>
    <dbReference type="NCBI Taxonomy" id="3494"/>
    <lineage>
        <taxon>Eukaryota</taxon>
        <taxon>Viridiplantae</taxon>
        <taxon>Streptophyta</taxon>
        <taxon>Embryophyta</taxon>
        <taxon>Tracheophyta</taxon>
        <taxon>Spermatophyta</taxon>
        <taxon>Magnoliopsida</taxon>
        <taxon>eudicotyledons</taxon>
        <taxon>Gunneridae</taxon>
        <taxon>Pentapetalae</taxon>
        <taxon>rosids</taxon>
        <taxon>fabids</taxon>
        <taxon>Rosales</taxon>
        <taxon>Moraceae</taxon>
        <taxon>Ficeae</taxon>
        <taxon>Ficus</taxon>
    </lineage>
</organism>
<evidence type="ECO:0000256" key="1">
    <source>
        <dbReference type="SAM" id="MobiDB-lite"/>
    </source>
</evidence>
<dbReference type="Proteomes" id="UP001187192">
    <property type="component" value="Unassembled WGS sequence"/>
</dbReference>
<accession>A0AA88J9G0</accession>
<feature type="region of interest" description="Disordered" evidence="1">
    <location>
        <begin position="85"/>
        <end position="156"/>
    </location>
</feature>
<reference evidence="2" key="1">
    <citation type="submission" date="2023-07" db="EMBL/GenBank/DDBJ databases">
        <title>draft genome sequence of fig (Ficus carica).</title>
        <authorList>
            <person name="Takahashi T."/>
            <person name="Nishimura K."/>
        </authorList>
    </citation>
    <scope>NUCLEOTIDE SEQUENCE</scope>
</reference>
<gene>
    <name evidence="2" type="ORF">TIFTF001_033663</name>
</gene>
<feature type="compositionally biased region" description="Low complexity" evidence="1">
    <location>
        <begin position="121"/>
        <end position="137"/>
    </location>
</feature>
<keyword evidence="3" id="KW-1185">Reference proteome</keyword>
<dbReference type="AlphaFoldDB" id="A0AA88J9G0"/>
<comment type="caution">
    <text evidence="2">The sequence shown here is derived from an EMBL/GenBank/DDBJ whole genome shotgun (WGS) entry which is preliminary data.</text>
</comment>
<feature type="compositionally biased region" description="Acidic residues" evidence="1">
    <location>
        <begin position="85"/>
        <end position="99"/>
    </location>
</feature>
<protein>
    <submittedName>
        <fullName evidence="2">Uncharacterized protein</fullName>
    </submittedName>
</protein>
<name>A0AA88J9G0_FICCA</name>